<evidence type="ECO:0000256" key="3">
    <source>
        <dbReference type="ARBA" id="ARBA00022679"/>
    </source>
</evidence>
<dbReference type="EMBL" id="CFOE01001418">
    <property type="protein sequence ID" value="CFE50826.1"/>
    <property type="molecule type" value="Genomic_DNA"/>
</dbReference>
<evidence type="ECO:0000256" key="5">
    <source>
        <dbReference type="ARBA" id="ARBA00023125"/>
    </source>
</evidence>
<dbReference type="InterPro" id="IPR050881">
    <property type="entry name" value="LL-DAP_aminotransferase"/>
</dbReference>
<evidence type="ECO:0000313" key="9">
    <source>
        <dbReference type="Proteomes" id="UP000048289"/>
    </source>
</evidence>
<evidence type="ECO:0000256" key="6">
    <source>
        <dbReference type="ARBA" id="ARBA00023163"/>
    </source>
</evidence>
<evidence type="ECO:0000259" key="7">
    <source>
        <dbReference type="SMART" id="SM00895"/>
    </source>
</evidence>
<dbReference type="GO" id="GO:0003677">
    <property type="term" value="F:DNA binding"/>
    <property type="evidence" value="ECO:0007669"/>
    <property type="project" value="UniProtKB-KW"/>
</dbReference>
<dbReference type="InterPro" id="IPR008920">
    <property type="entry name" value="TF_FadR/GntR_C"/>
</dbReference>
<dbReference type="AlphaFoldDB" id="A0A654TLQ5"/>
<gene>
    <name evidence="8" type="ORF">ERS007681_04785</name>
</gene>
<dbReference type="InterPro" id="IPR011711">
    <property type="entry name" value="GntR_C"/>
</dbReference>
<name>A0A654TLQ5_MYCTX</name>
<keyword evidence="5" id="KW-0238">DNA-binding</keyword>
<evidence type="ECO:0000313" key="8">
    <source>
        <dbReference type="EMBL" id="CFE50826.1"/>
    </source>
</evidence>
<comment type="cofactor">
    <cofactor evidence="1">
        <name>pyridoxal 5'-phosphate</name>
        <dbReference type="ChEBI" id="CHEBI:597326"/>
    </cofactor>
</comment>
<sequence length="169" mass="18836">MRRGPGGGLVVTTPQPQASIDTIALYLQYRKPSREDLRCVRDAIEIDNVAKVVKRRSEPEVASFLDTLGRPRLDNPTDDVRAAAVEEFRFHVGLARAAGNTMLDLFLLILVELFRRHLSSTEQALPTWSDVVAVGHAHVRILEAIGSGDDSLARCRTRRHLDAAASWWL</sequence>
<feature type="domain" description="GntR C-terminal" evidence="7">
    <location>
        <begin position="36"/>
        <end position="163"/>
    </location>
</feature>
<keyword evidence="6" id="KW-0804">Transcription</keyword>
<accession>A0A654TLQ5</accession>
<dbReference type="FunFam" id="1.20.120.530:FF:000015">
    <property type="entry name" value="GntR family transcriptional regulator"/>
    <property type="match status" value="1"/>
</dbReference>
<dbReference type="GO" id="GO:0008483">
    <property type="term" value="F:transaminase activity"/>
    <property type="evidence" value="ECO:0007669"/>
    <property type="project" value="UniProtKB-KW"/>
</dbReference>
<keyword evidence="2" id="KW-0032">Aminotransferase</keyword>
<dbReference type="Proteomes" id="UP000048289">
    <property type="component" value="Unassembled WGS sequence"/>
</dbReference>
<dbReference type="Pfam" id="PF07729">
    <property type="entry name" value="FCD"/>
    <property type="match status" value="1"/>
</dbReference>
<evidence type="ECO:0000256" key="2">
    <source>
        <dbReference type="ARBA" id="ARBA00022576"/>
    </source>
</evidence>
<dbReference type="Gene3D" id="1.20.120.530">
    <property type="entry name" value="GntR ligand-binding domain-like"/>
    <property type="match status" value="1"/>
</dbReference>
<keyword evidence="3" id="KW-0808">Transferase</keyword>
<dbReference type="SMART" id="SM00895">
    <property type="entry name" value="FCD"/>
    <property type="match status" value="1"/>
</dbReference>
<proteinExistence type="predicted"/>
<evidence type="ECO:0000256" key="1">
    <source>
        <dbReference type="ARBA" id="ARBA00001933"/>
    </source>
</evidence>
<dbReference type="SUPFAM" id="SSF48008">
    <property type="entry name" value="GntR ligand-binding domain-like"/>
    <property type="match status" value="1"/>
</dbReference>
<dbReference type="PANTHER" id="PTHR42832">
    <property type="entry name" value="AMINO ACID AMINOTRANSFERASE"/>
    <property type="match status" value="1"/>
</dbReference>
<organism evidence="8 9">
    <name type="scientific">Mycobacterium tuberculosis</name>
    <dbReference type="NCBI Taxonomy" id="1773"/>
    <lineage>
        <taxon>Bacteria</taxon>
        <taxon>Bacillati</taxon>
        <taxon>Actinomycetota</taxon>
        <taxon>Actinomycetes</taxon>
        <taxon>Mycobacteriales</taxon>
        <taxon>Mycobacteriaceae</taxon>
        <taxon>Mycobacterium</taxon>
        <taxon>Mycobacterium tuberculosis complex</taxon>
    </lineage>
</organism>
<reference evidence="8 9" key="1">
    <citation type="submission" date="2015-03" db="EMBL/GenBank/DDBJ databases">
        <authorList>
            <consortium name="Pathogen Informatics"/>
        </authorList>
    </citation>
    <scope>NUCLEOTIDE SEQUENCE [LARGE SCALE GENOMIC DNA]</scope>
    <source>
        <strain evidence="8 9">G09901357</strain>
    </source>
</reference>
<protein>
    <submittedName>
        <fullName evidence="8">GntR family transcriptional regulator</fullName>
    </submittedName>
</protein>
<evidence type="ECO:0000256" key="4">
    <source>
        <dbReference type="ARBA" id="ARBA00023015"/>
    </source>
</evidence>
<dbReference type="PANTHER" id="PTHR42832:SF2">
    <property type="entry name" value="ASPARTATE TRANSAMINASE"/>
    <property type="match status" value="1"/>
</dbReference>
<keyword evidence="4" id="KW-0805">Transcription regulation</keyword>